<accession>A0A1L9VBQ2</accession>
<name>A0A1L9VBQ2_ASPGL</name>
<organism evidence="1 2">
    <name type="scientific">Aspergillus glaucus CBS 516.65</name>
    <dbReference type="NCBI Taxonomy" id="1160497"/>
    <lineage>
        <taxon>Eukaryota</taxon>
        <taxon>Fungi</taxon>
        <taxon>Dikarya</taxon>
        <taxon>Ascomycota</taxon>
        <taxon>Pezizomycotina</taxon>
        <taxon>Eurotiomycetes</taxon>
        <taxon>Eurotiomycetidae</taxon>
        <taxon>Eurotiales</taxon>
        <taxon>Aspergillaceae</taxon>
        <taxon>Aspergillus</taxon>
        <taxon>Aspergillus subgen. Aspergillus</taxon>
    </lineage>
</organism>
<dbReference type="GeneID" id="34463557"/>
<keyword evidence="2" id="KW-1185">Reference proteome</keyword>
<gene>
    <name evidence="1" type="ORF">ASPGLDRAFT_50383</name>
</gene>
<dbReference type="OrthoDB" id="4485682at2759"/>
<evidence type="ECO:0000313" key="1">
    <source>
        <dbReference type="EMBL" id="OJJ81330.1"/>
    </source>
</evidence>
<reference evidence="2" key="1">
    <citation type="journal article" date="2017" name="Genome Biol.">
        <title>Comparative genomics reveals high biological diversity and specific adaptations in the industrially and medically important fungal genus Aspergillus.</title>
        <authorList>
            <person name="de Vries R.P."/>
            <person name="Riley R."/>
            <person name="Wiebenga A."/>
            <person name="Aguilar-Osorio G."/>
            <person name="Amillis S."/>
            <person name="Uchima C.A."/>
            <person name="Anderluh G."/>
            <person name="Asadollahi M."/>
            <person name="Askin M."/>
            <person name="Barry K."/>
            <person name="Battaglia E."/>
            <person name="Bayram O."/>
            <person name="Benocci T."/>
            <person name="Braus-Stromeyer S.A."/>
            <person name="Caldana C."/>
            <person name="Canovas D."/>
            <person name="Cerqueira G.C."/>
            <person name="Chen F."/>
            <person name="Chen W."/>
            <person name="Choi C."/>
            <person name="Clum A."/>
            <person name="Dos Santos R.A."/>
            <person name="Damasio A.R."/>
            <person name="Diallinas G."/>
            <person name="Emri T."/>
            <person name="Fekete E."/>
            <person name="Flipphi M."/>
            <person name="Freyberg S."/>
            <person name="Gallo A."/>
            <person name="Gournas C."/>
            <person name="Habgood R."/>
            <person name="Hainaut M."/>
            <person name="Harispe M.L."/>
            <person name="Henrissat B."/>
            <person name="Hilden K.S."/>
            <person name="Hope R."/>
            <person name="Hossain A."/>
            <person name="Karabika E."/>
            <person name="Karaffa L."/>
            <person name="Karanyi Z."/>
            <person name="Krasevec N."/>
            <person name="Kuo A."/>
            <person name="Kusch H."/>
            <person name="LaButti K."/>
            <person name="Lagendijk E.L."/>
            <person name="Lapidus A."/>
            <person name="Levasseur A."/>
            <person name="Lindquist E."/>
            <person name="Lipzen A."/>
            <person name="Logrieco A.F."/>
            <person name="MacCabe A."/>
            <person name="Maekelae M.R."/>
            <person name="Malavazi I."/>
            <person name="Melin P."/>
            <person name="Meyer V."/>
            <person name="Mielnichuk N."/>
            <person name="Miskei M."/>
            <person name="Molnar A.P."/>
            <person name="Mule G."/>
            <person name="Ngan C.Y."/>
            <person name="Orejas M."/>
            <person name="Orosz E."/>
            <person name="Ouedraogo J.P."/>
            <person name="Overkamp K.M."/>
            <person name="Park H.-S."/>
            <person name="Perrone G."/>
            <person name="Piumi F."/>
            <person name="Punt P.J."/>
            <person name="Ram A.F."/>
            <person name="Ramon A."/>
            <person name="Rauscher S."/>
            <person name="Record E."/>
            <person name="Riano-Pachon D.M."/>
            <person name="Robert V."/>
            <person name="Roehrig J."/>
            <person name="Ruller R."/>
            <person name="Salamov A."/>
            <person name="Salih N.S."/>
            <person name="Samson R.A."/>
            <person name="Sandor E."/>
            <person name="Sanguinetti M."/>
            <person name="Schuetze T."/>
            <person name="Sepcic K."/>
            <person name="Shelest E."/>
            <person name="Sherlock G."/>
            <person name="Sophianopoulou V."/>
            <person name="Squina F.M."/>
            <person name="Sun H."/>
            <person name="Susca A."/>
            <person name="Todd R.B."/>
            <person name="Tsang A."/>
            <person name="Unkles S.E."/>
            <person name="van de Wiele N."/>
            <person name="van Rossen-Uffink D."/>
            <person name="Oliveira J.V."/>
            <person name="Vesth T.C."/>
            <person name="Visser J."/>
            <person name="Yu J.-H."/>
            <person name="Zhou M."/>
            <person name="Andersen M.R."/>
            <person name="Archer D.B."/>
            <person name="Baker S.E."/>
            <person name="Benoit I."/>
            <person name="Brakhage A.A."/>
            <person name="Braus G.H."/>
            <person name="Fischer R."/>
            <person name="Frisvad J.C."/>
            <person name="Goldman G.H."/>
            <person name="Houbraken J."/>
            <person name="Oakley B."/>
            <person name="Pocsi I."/>
            <person name="Scazzocchio C."/>
            <person name="Seiboth B."/>
            <person name="vanKuyk P.A."/>
            <person name="Wortman J."/>
            <person name="Dyer P.S."/>
            <person name="Grigoriev I.V."/>
        </authorList>
    </citation>
    <scope>NUCLEOTIDE SEQUENCE [LARGE SCALE GENOMIC DNA]</scope>
    <source>
        <strain evidence="2">CBS 516.65</strain>
    </source>
</reference>
<sequence length="73" mass="9303">MLQPPDYKYWLRNVTLKLIEGFLRWYLENHNAEYQSGFLVFARYWRVFWCEEMDRLFPYDLRRKMINVSEYPR</sequence>
<evidence type="ECO:0000313" key="2">
    <source>
        <dbReference type="Proteomes" id="UP000184300"/>
    </source>
</evidence>
<dbReference type="STRING" id="1160497.A0A1L9VBQ2"/>
<proteinExistence type="predicted"/>
<dbReference type="EMBL" id="KV878906">
    <property type="protein sequence ID" value="OJJ81330.1"/>
    <property type="molecule type" value="Genomic_DNA"/>
</dbReference>
<dbReference type="Proteomes" id="UP000184300">
    <property type="component" value="Unassembled WGS sequence"/>
</dbReference>
<dbReference type="AlphaFoldDB" id="A0A1L9VBQ2"/>
<dbReference type="RefSeq" id="XP_022398028.1">
    <property type="nucleotide sequence ID" value="XM_022547296.1"/>
</dbReference>
<protein>
    <submittedName>
        <fullName evidence="1">Uncharacterized protein</fullName>
    </submittedName>
</protein>
<dbReference type="VEuPathDB" id="FungiDB:ASPGLDRAFT_50383"/>